<reference evidence="4" key="1">
    <citation type="submission" date="2020-02" db="EMBL/GenBank/DDBJ databases">
        <authorList>
            <person name="Palmer J.M."/>
        </authorList>
    </citation>
    <scope>NUCLEOTIDE SEQUENCE</scope>
    <source>
        <strain evidence="4">EPUS1.4</strain>
        <tissue evidence="4">Thallus</tissue>
    </source>
</reference>
<dbReference type="GO" id="GO:0007264">
    <property type="term" value="P:small GTPase-mediated signal transduction"/>
    <property type="evidence" value="ECO:0007669"/>
    <property type="project" value="InterPro"/>
</dbReference>
<dbReference type="NCBIfam" id="TIGR00231">
    <property type="entry name" value="small_GTP"/>
    <property type="match status" value="1"/>
</dbReference>
<dbReference type="AlphaFoldDB" id="A0A8H7E222"/>
<dbReference type="PRINTS" id="PR00449">
    <property type="entry name" value="RASTRNSFRMNG"/>
</dbReference>
<accession>A0A8H7E222</accession>
<keyword evidence="5" id="KW-1185">Reference proteome</keyword>
<keyword evidence="1" id="KW-0488">Methylation</keyword>
<evidence type="ECO:0000256" key="3">
    <source>
        <dbReference type="ARBA" id="ARBA00023134"/>
    </source>
</evidence>
<dbReference type="InterPro" id="IPR005225">
    <property type="entry name" value="Small_GTP-bd"/>
</dbReference>
<dbReference type="PANTHER" id="PTHR24072">
    <property type="entry name" value="RHO FAMILY GTPASE"/>
    <property type="match status" value="1"/>
</dbReference>
<dbReference type="PROSITE" id="PS51421">
    <property type="entry name" value="RAS"/>
    <property type="match status" value="1"/>
</dbReference>
<dbReference type="PROSITE" id="PS51419">
    <property type="entry name" value="RAB"/>
    <property type="match status" value="1"/>
</dbReference>
<evidence type="ECO:0000313" key="4">
    <source>
        <dbReference type="EMBL" id="KAF7506532.1"/>
    </source>
</evidence>
<dbReference type="GO" id="GO:0005525">
    <property type="term" value="F:GTP binding"/>
    <property type="evidence" value="ECO:0007669"/>
    <property type="project" value="UniProtKB-KW"/>
</dbReference>
<gene>
    <name evidence="4" type="ORF">GJ744_011678</name>
</gene>
<proteinExistence type="predicted"/>
<dbReference type="Gene3D" id="3.40.50.300">
    <property type="entry name" value="P-loop containing nucleotide triphosphate hydrolases"/>
    <property type="match status" value="1"/>
</dbReference>
<dbReference type="SUPFAM" id="SSF52540">
    <property type="entry name" value="P-loop containing nucleoside triphosphate hydrolases"/>
    <property type="match status" value="1"/>
</dbReference>
<dbReference type="EMBL" id="JAACFV010000085">
    <property type="protein sequence ID" value="KAF7506532.1"/>
    <property type="molecule type" value="Genomic_DNA"/>
</dbReference>
<evidence type="ECO:0000256" key="1">
    <source>
        <dbReference type="ARBA" id="ARBA00022481"/>
    </source>
</evidence>
<evidence type="ECO:0000256" key="2">
    <source>
        <dbReference type="ARBA" id="ARBA00022741"/>
    </source>
</evidence>
<comment type="caution">
    <text evidence="4">The sequence shown here is derived from an EMBL/GenBank/DDBJ whole genome shotgun (WGS) entry which is preliminary data.</text>
</comment>
<dbReference type="Pfam" id="PF00071">
    <property type="entry name" value="Ras"/>
    <property type="match status" value="1"/>
</dbReference>
<keyword evidence="2" id="KW-0547">Nucleotide-binding</keyword>
<dbReference type="PROSITE" id="PS51420">
    <property type="entry name" value="RHO"/>
    <property type="match status" value="1"/>
</dbReference>
<dbReference type="InterPro" id="IPR027417">
    <property type="entry name" value="P-loop_NTPase"/>
</dbReference>
<dbReference type="OrthoDB" id="8830751at2759"/>
<name>A0A8H7E222_9EURO</name>
<dbReference type="InterPro" id="IPR003578">
    <property type="entry name" value="Small_GTPase_Rho"/>
</dbReference>
<organism evidence="4 5">
    <name type="scientific">Endocarpon pusillum</name>
    <dbReference type="NCBI Taxonomy" id="364733"/>
    <lineage>
        <taxon>Eukaryota</taxon>
        <taxon>Fungi</taxon>
        <taxon>Dikarya</taxon>
        <taxon>Ascomycota</taxon>
        <taxon>Pezizomycotina</taxon>
        <taxon>Eurotiomycetes</taxon>
        <taxon>Chaetothyriomycetidae</taxon>
        <taxon>Verrucariales</taxon>
        <taxon>Verrucariaceae</taxon>
        <taxon>Endocarpon</taxon>
    </lineage>
</organism>
<dbReference type="Proteomes" id="UP000606974">
    <property type="component" value="Unassembled WGS sequence"/>
</dbReference>
<dbReference type="InterPro" id="IPR001806">
    <property type="entry name" value="Small_GTPase"/>
</dbReference>
<dbReference type="SMART" id="SM00175">
    <property type="entry name" value="RAB"/>
    <property type="match status" value="1"/>
</dbReference>
<keyword evidence="3" id="KW-0342">GTP-binding</keyword>
<protein>
    <submittedName>
        <fullName evidence="4">Uncharacterized protein</fullName>
    </submittedName>
</protein>
<dbReference type="GO" id="GO:0003924">
    <property type="term" value="F:GTPase activity"/>
    <property type="evidence" value="ECO:0007669"/>
    <property type="project" value="InterPro"/>
</dbReference>
<sequence>MFENLEGIKLACRLEINDTAGVEDYDRMRPLSYPGVHVVLLCFPIWSPDSLGNISFKWLVEAWQYMPQQPVILVGTQADCRSDPNKIRKVKEPSQHVISKDEAQQACQKLGAVEYIECSAWTGEGIDELWREVARIGWNERERNPQGAPKIRRRFWHFGV</sequence>
<evidence type="ECO:0000313" key="5">
    <source>
        <dbReference type="Proteomes" id="UP000606974"/>
    </source>
</evidence>
<dbReference type="CDD" id="cd00157">
    <property type="entry name" value="Rho"/>
    <property type="match status" value="1"/>
</dbReference>
<dbReference type="SMART" id="SM00174">
    <property type="entry name" value="RHO"/>
    <property type="match status" value="1"/>
</dbReference>